<dbReference type="PROSITE" id="PS51007">
    <property type="entry name" value="CYTC"/>
    <property type="match status" value="1"/>
</dbReference>
<dbReference type="Pfam" id="PF00034">
    <property type="entry name" value="Cytochrom_C"/>
    <property type="match status" value="1"/>
</dbReference>
<dbReference type="EMBL" id="BAABCS010000016">
    <property type="protein sequence ID" value="GAA4050575.1"/>
    <property type="molecule type" value="Genomic_DNA"/>
</dbReference>
<dbReference type="InterPro" id="IPR009056">
    <property type="entry name" value="Cyt_c-like_dom"/>
</dbReference>
<proteinExistence type="predicted"/>
<accession>A0ABP7URJ8</accession>
<evidence type="ECO:0000313" key="7">
    <source>
        <dbReference type="Proteomes" id="UP001500426"/>
    </source>
</evidence>
<keyword evidence="1 4" id="KW-0349">Heme</keyword>
<feature type="domain" description="Cytochrome c" evidence="5">
    <location>
        <begin position="50"/>
        <end position="140"/>
    </location>
</feature>
<evidence type="ECO:0000259" key="5">
    <source>
        <dbReference type="PROSITE" id="PS51007"/>
    </source>
</evidence>
<sequence>MKTILKPLTLLVALFIVSCGGDKKTDKFGNPVSDEKENVEAVKPEVSEFPLAEKGKEIFEGKGTCATCHKLDIKLVGPSIQDIAEIYKEKNANMITFLKGEGKPIVDPTQYEVMKANFALTKTFSDEELESLEQYIYSQEK</sequence>
<reference evidence="7" key="1">
    <citation type="journal article" date="2019" name="Int. J. Syst. Evol. Microbiol.">
        <title>The Global Catalogue of Microorganisms (GCM) 10K type strain sequencing project: providing services to taxonomists for standard genome sequencing and annotation.</title>
        <authorList>
            <consortium name="The Broad Institute Genomics Platform"/>
            <consortium name="The Broad Institute Genome Sequencing Center for Infectious Disease"/>
            <person name="Wu L."/>
            <person name="Ma J."/>
        </authorList>
    </citation>
    <scope>NUCLEOTIDE SEQUENCE [LARGE SCALE GENOMIC DNA]</scope>
    <source>
        <strain evidence="7">JCM 17068</strain>
    </source>
</reference>
<evidence type="ECO:0000256" key="1">
    <source>
        <dbReference type="ARBA" id="ARBA00022617"/>
    </source>
</evidence>
<organism evidence="6 7">
    <name type="scientific">Flavobacterium chungnamense</name>
    <dbReference type="NCBI Taxonomy" id="706182"/>
    <lineage>
        <taxon>Bacteria</taxon>
        <taxon>Pseudomonadati</taxon>
        <taxon>Bacteroidota</taxon>
        <taxon>Flavobacteriia</taxon>
        <taxon>Flavobacteriales</taxon>
        <taxon>Flavobacteriaceae</taxon>
        <taxon>Flavobacterium</taxon>
    </lineage>
</organism>
<evidence type="ECO:0000256" key="2">
    <source>
        <dbReference type="ARBA" id="ARBA00022723"/>
    </source>
</evidence>
<comment type="caution">
    <text evidence="6">The sequence shown here is derived from an EMBL/GenBank/DDBJ whole genome shotgun (WGS) entry which is preliminary data.</text>
</comment>
<evidence type="ECO:0000256" key="4">
    <source>
        <dbReference type="PROSITE-ProRule" id="PRU00433"/>
    </source>
</evidence>
<dbReference type="RefSeq" id="WP_345093258.1">
    <property type="nucleotide sequence ID" value="NZ_BAABCS010000016.1"/>
</dbReference>
<gene>
    <name evidence="6" type="ORF">GCM10022388_15770</name>
</gene>
<dbReference type="InterPro" id="IPR036909">
    <property type="entry name" value="Cyt_c-like_dom_sf"/>
</dbReference>
<dbReference type="SUPFAM" id="SSF46626">
    <property type="entry name" value="Cytochrome c"/>
    <property type="match status" value="1"/>
</dbReference>
<dbReference type="Gene3D" id="1.10.760.10">
    <property type="entry name" value="Cytochrome c-like domain"/>
    <property type="match status" value="1"/>
</dbReference>
<dbReference type="Proteomes" id="UP001500426">
    <property type="component" value="Unassembled WGS sequence"/>
</dbReference>
<protein>
    <submittedName>
        <fullName evidence="6">C-type cytochrome</fullName>
    </submittedName>
</protein>
<keyword evidence="3 4" id="KW-0408">Iron</keyword>
<keyword evidence="7" id="KW-1185">Reference proteome</keyword>
<keyword evidence="2 4" id="KW-0479">Metal-binding</keyword>
<name>A0ABP7URJ8_9FLAO</name>
<evidence type="ECO:0000313" key="6">
    <source>
        <dbReference type="EMBL" id="GAA4050575.1"/>
    </source>
</evidence>
<evidence type="ECO:0000256" key="3">
    <source>
        <dbReference type="ARBA" id="ARBA00023004"/>
    </source>
</evidence>
<dbReference type="PROSITE" id="PS51257">
    <property type="entry name" value="PROKAR_LIPOPROTEIN"/>
    <property type="match status" value="1"/>
</dbReference>